<evidence type="ECO:0000313" key="1">
    <source>
        <dbReference type="EMBL" id="KZT24653.1"/>
    </source>
</evidence>
<organism evidence="1 2">
    <name type="scientific">Neolentinus lepideus HHB14362 ss-1</name>
    <dbReference type="NCBI Taxonomy" id="1314782"/>
    <lineage>
        <taxon>Eukaryota</taxon>
        <taxon>Fungi</taxon>
        <taxon>Dikarya</taxon>
        <taxon>Basidiomycota</taxon>
        <taxon>Agaricomycotina</taxon>
        <taxon>Agaricomycetes</taxon>
        <taxon>Gloeophyllales</taxon>
        <taxon>Gloeophyllaceae</taxon>
        <taxon>Neolentinus</taxon>
    </lineage>
</organism>
<dbReference type="OrthoDB" id="47375at2759"/>
<reference evidence="1 2" key="1">
    <citation type="journal article" date="2016" name="Mol. Biol. Evol.">
        <title>Comparative Genomics of Early-Diverging Mushroom-Forming Fungi Provides Insights into the Origins of Lignocellulose Decay Capabilities.</title>
        <authorList>
            <person name="Nagy L.G."/>
            <person name="Riley R."/>
            <person name="Tritt A."/>
            <person name="Adam C."/>
            <person name="Daum C."/>
            <person name="Floudas D."/>
            <person name="Sun H."/>
            <person name="Yadav J.S."/>
            <person name="Pangilinan J."/>
            <person name="Larsson K.H."/>
            <person name="Matsuura K."/>
            <person name="Barry K."/>
            <person name="Labutti K."/>
            <person name="Kuo R."/>
            <person name="Ohm R.A."/>
            <person name="Bhattacharya S.S."/>
            <person name="Shirouzu T."/>
            <person name="Yoshinaga Y."/>
            <person name="Martin F.M."/>
            <person name="Grigoriev I.V."/>
            <person name="Hibbett D.S."/>
        </authorList>
    </citation>
    <scope>NUCLEOTIDE SEQUENCE [LARGE SCALE GENOMIC DNA]</scope>
    <source>
        <strain evidence="1 2">HHB14362 ss-1</strain>
    </source>
</reference>
<sequence>MSAYLKGNLAYSVRRGDWQQKWTNPERSFASATHVYVVSLLRRIDRRRDMERLRSTLGLHWSYLEAKDADDAIIPGIFERIKLERSNNGNLSYTSERIKTANFLWPTDISSLALSTDPLINAGADDWVSVSTVDPGHQPSVPPLTCAIQDNVIPEYNSSIPAYMMLTPAKVACWHSHVSVIRKIANAPGPLDQVSVILEDDIDMEYDIKERLSSMWPALPAQWDMIFLGHCWSNESMYPPLLLPSSTPSPLHPSNAPKCTHAYALTKAGARRLLLHLRYPPFAYSRALDQAYAWLIQSGRLTAFSVVPSVVIQRKVGESDVWNDKVGYSNGSRWRDELVHGVLGAG</sequence>
<dbReference type="EMBL" id="KV425576">
    <property type="protein sequence ID" value="KZT24653.1"/>
    <property type="molecule type" value="Genomic_DNA"/>
</dbReference>
<name>A0A165S486_9AGAM</name>
<keyword evidence="2" id="KW-1185">Reference proteome</keyword>
<dbReference type="Proteomes" id="UP000076761">
    <property type="component" value="Unassembled WGS sequence"/>
</dbReference>
<evidence type="ECO:0000313" key="2">
    <source>
        <dbReference type="Proteomes" id="UP000076761"/>
    </source>
</evidence>
<proteinExistence type="predicted"/>
<evidence type="ECO:0008006" key="3">
    <source>
        <dbReference type="Google" id="ProtNLM"/>
    </source>
</evidence>
<dbReference type="STRING" id="1314782.A0A165S486"/>
<dbReference type="AlphaFoldDB" id="A0A165S486"/>
<protein>
    <recommendedName>
        <fullName evidence="3">Glycosyltransferase family 25 protein</fullName>
    </recommendedName>
</protein>
<dbReference type="InParanoid" id="A0A165S486"/>
<accession>A0A165S486</accession>
<gene>
    <name evidence="1" type="ORF">NEOLEDRAFT_1093893</name>
</gene>